<gene>
    <name evidence="1" type="ORF">K435DRAFT_856303</name>
</gene>
<proteinExistence type="predicted"/>
<dbReference type="Proteomes" id="UP000297245">
    <property type="component" value="Unassembled WGS sequence"/>
</dbReference>
<evidence type="ECO:0000313" key="2">
    <source>
        <dbReference type="Proteomes" id="UP000297245"/>
    </source>
</evidence>
<name>A0A4S8M8Q8_DENBC</name>
<reference evidence="1 2" key="1">
    <citation type="journal article" date="2019" name="Nat. Ecol. Evol.">
        <title>Megaphylogeny resolves global patterns of mushroom evolution.</title>
        <authorList>
            <person name="Varga T."/>
            <person name="Krizsan K."/>
            <person name="Foldi C."/>
            <person name="Dima B."/>
            <person name="Sanchez-Garcia M."/>
            <person name="Sanchez-Ramirez S."/>
            <person name="Szollosi G.J."/>
            <person name="Szarkandi J.G."/>
            <person name="Papp V."/>
            <person name="Albert L."/>
            <person name="Andreopoulos W."/>
            <person name="Angelini C."/>
            <person name="Antonin V."/>
            <person name="Barry K.W."/>
            <person name="Bougher N.L."/>
            <person name="Buchanan P."/>
            <person name="Buyck B."/>
            <person name="Bense V."/>
            <person name="Catcheside P."/>
            <person name="Chovatia M."/>
            <person name="Cooper J."/>
            <person name="Damon W."/>
            <person name="Desjardin D."/>
            <person name="Finy P."/>
            <person name="Geml J."/>
            <person name="Haridas S."/>
            <person name="Hughes K."/>
            <person name="Justo A."/>
            <person name="Karasinski D."/>
            <person name="Kautmanova I."/>
            <person name="Kiss B."/>
            <person name="Kocsube S."/>
            <person name="Kotiranta H."/>
            <person name="LaButti K.M."/>
            <person name="Lechner B.E."/>
            <person name="Liimatainen K."/>
            <person name="Lipzen A."/>
            <person name="Lukacs Z."/>
            <person name="Mihaltcheva S."/>
            <person name="Morgado L.N."/>
            <person name="Niskanen T."/>
            <person name="Noordeloos M.E."/>
            <person name="Ohm R.A."/>
            <person name="Ortiz-Santana B."/>
            <person name="Ovrebo C."/>
            <person name="Racz N."/>
            <person name="Riley R."/>
            <person name="Savchenko A."/>
            <person name="Shiryaev A."/>
            <person name="Soop K."/>
            <person name="Spirin V."/>
            <person name="Szebenyi C."/>
            <person name="Tomsovsky M."/>
            <person name="Tulloss R.E."/>
            <person name="Uehling J."/>
            <person name="Grigoriev I.V."/>
            <person name="Vagvolgyi C."/>
            <person name="Papp T."/>
            <person name="Martin F.M."/>
            <person name="Miettinen O."/>
            <person name="Hibbett D.S."/>
            <person name="Nagy L.G."/>
        </authorList>
    </citation>
    <scope>NUCLEOTIDE SEQUENCE [LARGE SCALE GENOMIC DNA]</scope>
    <source>
        <strain evidence="1 2">CBS 962.96</strain>
    </source>
</reference>
<dbReference type="EMBL" id="ML179130">
    <property type="protein sequence ID" value="THU98757.1"/>
    <property type="molecule type" value="Genomic_DNA"/>
</dbReference>
<sequence>MEGKLPNSGAMVSYAVKMIDVPLWAALISKGSPTKNNWRHCVLVVQNGLIRNATQSLLWSDGGRKEMIQAQQDIAQEREEFEELVATYPTLPQPLAKEIDSAEIRVVPTIGSTEKLYRTEYCAEKTDEHAWRSWTVNIELYVNPLCFLPIGSADYYVDDVTAVVAESFRAHETHEWHSWAMAQVQNRKNLFSHPLAIAKIDLSSPDTVNGSKNLSEWT</sequence>
<evidence type="ECO:0000313" key="1">
    <source>
        <dbReference type="EMBL" id="THU98757.1"/>
    </source>
</evidence>
<keyword evidence="2" id="KW-1185">Reference proteome</keyword>
<protein>
    <submittedName>
        <fullName evidence="1">Uncharacterized protein</fullName>
    </submittedName>
</protein>
<organism evidence="1 2">
    <name type="scientific">Dendrothele bispora (strain CBS 962.96)</name>
    <dbReference type="NCBI Taxonomy" id="1314807"/>
    <lineage>
        <taxon>Eukaryota</taxon>
        <taxon>Fungi</taxon>
        <taxon>Dikarya</taxon>
        <taxon>Basidiomycota</taxon>
        <taxon>Agaricomycotina</taxon>
        <taxon>Agaricomycetes</taxon>
        <taxon>Agaricomycetidae</taxon>
        <taxon>Agaricales</taxon>
        <taxon>Agaricales incertae sedis</taxon>
        <taxon>Dendrothele</taxon>
    </lineage>
</organism>
<accession>A0A4S8M8Q8</accession>
<dbReference type="AlphaFoldDB" id="A0A4S8M8Q8"/>